<evidence type="ECO:0000313" key="2">
    <source>
        <dbReference type="Proteomes" id="UP000768646"/>
    </source>
</evidence>
<reference evidence="1 2" key="1">
    <citation type="journal article" date="2021" name="Commun. Biol.">
        <title>Genomic insights into the host specific adaptation of the Pneumocystis genus.</title>
        <authorList>
            <person name="Cisse O.H."/>
            <person name="Ma L."/>
            <person name="Dekker J.P."/>
            <person name="Khil P.P."/>
            <person name="Youn J.-H."/>
            <person name="Brenchley J.M."/>
            <person name="Blair R."/>
            <person name="Pahar B."/>
            <person name="Chabe M."/>
            <person name="Van Rompay K.K.A."/>
            <person name="Keesler R."/>
            <person name="Sukura A."/>
            <person name="Hirsch V."/>
            <person name="Kutty G."/>
            <person name="Liu Y."/>
            <person name="Peng L."/>
            <person name="Chen J."/>
            <person name="Song J."/>
            <person name="Weissenbacher-Lang C."/>
            <person name="Xu J."/>
            <person name="Upham N.S."/>
            <person name="Stajich J.E."/>
            <person name="Cuomo C.A."/>
            <person name="Cushion M.T."/>
            <person name="Kovacs J.A."/>
        </authorList>
    </citation>
    <scope>NUCLEOTIDE SEQUENCE [LARGE SCALE GENOMIC DNA]</scope>
    <source>
        <strain evidence="1 2">RABM</strain>
    </source>
</reference>
<dbReference type="EMBL" id="JABTEG010000006">
    <property type="protein sequence ID" value="KAG4304815.1"/>
    <property type="molecule type" value="Genomic_DNA"/>
</dbReference>
<name>A0ACB7CBP5_9ASCO</name>
<dbReference type="Proteomes" id="UP000768646">
    <property type="component" value="Unassembled WGS sequence"/>
</dbReference>
<keyword evidence="2" id="KW-1185">Reference proteome</keyword>
<organism evidence="1 2">
    <name type="scientific">Pneumocystis oryctolagi</name>
    <dbReference type="NCBI Taxonomy" id="42067"/>
    <lineage>
        <taxon>Eukaryota</taxon>
        <taxon>Fungi</taxon>
        <taxon>Dikarya</taxon>
        <taxon>Ascomycota</taxon>
        <taxon>Taphrinomycotina</taxon>
        <taxon>Pneumocystomycetes</taxon>
        <taxon>Pneumocystaceae</taxon>
        <taxon>Pneumocystis</taxon>
    </lineage>
</organism>
<sequence>MKKNLHRTRVFVPRTVAYLLHEAPNLIAGATHEFCTRDPISFKVCEKMDMFFPKDMVSVVVKTTKTLHAQLKGQLFCKHPLFNLPAPGSLNYEEAVMGMKITCGLEMLCAKTSSDSPAVGYLVSVSLSYSIQYDLKTDPNWTAFIKKLESSGYFENEIKGSSKYASLEKHAEECFLKSQSSQPLVETIFNPLSQISDILKQTLPNDEDISKWPSVCDTDDFLHVTPEELDELMRLQTALSSDDESSTIKKKEQKPLPCKELKSVVEKFEDFIDNENAGPDGIDDESCLFSDTSTDSDISFNEDEFIKLMKETLDISNEQTIEMENDSELKKSLPSPSVLDESAPHELTIQDFIDAMDTELSSTTLKHSFSNLPTDIAGSVEEQNKDINIQYNLLKNIYESIDGQHGAPGPANTLLKSMNLSMPSDSWTSHPSS</sequence>
<gene>
    <name evidence="1" type="ORF">PORY_001868</name>
</gene>
<protein>
    <submittedName>
        <fullName evidence="1">Uncharacterized protein</fullName>
    </submittedName>
</protein>
<proteinExistence type="predicted"/>
<comment type="caution">
    <text evidence="1">The sequence shown here is derived from an EMBL/GenBank/DDBJ whole genome shotgun (WGS) entry which is preliminary data.</text>
</comment>
<evidence type="ECO:0000313" key="1">
    <source>
        <dbReference type="EMBL" id="KAG4304815.1"/>
    </source>
</evidence>
<accession>A0ACB7CBP5</accession>